<evidence type="ECO:0000313" key="2">
    <source>
        <dbReference type="Proteomes" id="UP000663866"/>
    </source>
</evidence>
<sequence length="22" mass="2891">LVFMWNFRLIYVFDFRLVQVRK</sequence>
<dbReference type="Proteomes" id="UP000663866">
    <property type="component" value="Unassembled WGS sequence"/>
</dbReference>
<accession>A0A820YAZ8</accession>
<evidence type="ECO:0000313" key="1">
    <source>
        <dbReference type="EMBL" id="CAF4547237.1"/>
    </source>
</evidence>
<feature type="non-terminal residue" evidence="1">
    <location>
        <position position="1"/>
    </location>
</feature>
<dbReference type="AlphaFoldDB" id="A0A820YAZ8"/>
<name>A0A820YAZ8_9BILA</name>
<keyword evidence="2" id="KW-1185">Reference proteome</keyword>
<gene>
    <name evidence="1" type="ORF">OVN521_LOCUS43047</name>
</gene>
<reference evidence="1" key="1">
    <citation type="submission" date="2021-02" db="EMBL/GenBank/DDBJ databases">
        <authorList>
            <person name="Nowell W R."/>
        </authorList>
    </citation>
    <scope>NUCLEOTIDE SEQUENCE</scope>
</reference>
<protein>
    <submittedName>
        <fullName evidence="1">Uncharacterized protein</fullName>
    </submittedName>
</protein>
<comment type="caution">
    <text evidence="1">The sequence shown here is derived from an EMBL/GenBank/DDBJ whole genome shotgun (WGS) entry which is preliminary data.</text>
</comment>
<organism evidence="1 2">
    <name type="scientific">Rotaria magnacalcarata</name>
    <dbReference type="NCBI Taxonomy" id="392030"/>
    <lineage>
        <taxon>Eukaryota</taxon>
        <taxon>Metazoa</taxon>
        <taxon>Spiralia</taxon>
        <taxon>Gnathifera</taxon>
        <taxon>Rotifera</taxon>
        <taxon>Eurotatoria</taxon>
        <taxon>Bdelloidea</taxon>
        <taxon>Philodinida</taxon>
        <taxon>Philodinidae</taxon>
        <taxon>Rotaria</taxon>
    </lineage>
</organism>
<proteinExistence type="predicted"/>
<dbReference type="EMBL" id="CAJOBG010060509">
    <property type="protein sequence ID" value="CAF4547237.1"/>
    <property type="molecule type" value="Genomic_DNA"/>
</dbReference>